<dbReference type="PANTHER" id="PTHR34978">
    <property type="entry name" value="POSSIBLE SENSOR-TRANSDUCER PROTEIN BLAR"/>
    <property type="match status" value="1"/>
</dbReference>
<dbReference type="Pfam" id="PF05569">
    <property type="entry name" value="Peptidase_M56"/>
    <property type="match status" value="1"/>
</dbReference>
<dbReference type="Proteomes" id="UP000648801">
    <property type="component" value="Unassembled WGS sequence"/>
</dbReference>
<evidence type="ECO:0000313" key="3">
    <source>
        <dbReference type="EMBL" id="GGA69334.1"/>
    </source>
</evidence>
<comment type="caution">
    <text evidence="3">The sequence shown here is derived from an EMBL/GenBank/DDBJ whole genome shotgun (WGS) entry which is preliminary data.</text>
</comment>
<dbReference type="Gene3D" id="3.30.2010.10">
    <property type="entry name" value="Metalloproteases ('zincins'), catalytic domain"/>
    <property type="match status" value="1"/>
</dbReference>
<feature type="transmembrane region" description="Helical" evidence="1">
    <location>
        <begin position="12"/>
        <end position="33"/>
    </location>
</feature>
<accession>A0A916RTY4</accession>
<reference evidence="3" key="1">
    <citation type="journal article" date="2014" name="Int. J. Syst. Evol. Microbiol.">
        <title>Complete genome sequence of Corynebacterium casei LMG S-19264T (=DSM 44701T), isolated from a smear-ripened cheese.</title>
        <authorList>
            <consortium name="US DOE Joint Genome Institute (JGI-PGF)"/>
            <person name="Walter F."/>
            <person name="Albersmeier A."/>
            <person name="Kalinowski J."/>
            <person name="Ruckert C."/>
        </authorList>
    </citation>
    <scope>NUCLEOTIDE SEQUENCE</scope>
    <source>
        <strain evidence="3">CGMCC 1.15447</strain>
    </source>
</reference>
<dbReference type="EMBL" id="BMJB01000001">
    <property type="protein sequence ID" value="GGA69334.1"/>
    <property type="molecule type" value="Genomic_DNA"/>
</dbReference>
<proteinExistence type="predicted"/>
<evidence type="ECO:0000256" key="1">
    <source>
        <dbReference type="SAM" id="Phobius"/>
    </source>
</evidence>
<dbReference type="RefSeq" id="WP_188759245.1">
    <property type="nucleotide sequence ID" value="NZ_BMJB01000001.1"/>
</dbReference>
<reference evidence="3" key="2">
    <citation type="submission" date="2020-09" db="EMBL/GenBank/DDBJ databases">
        <authorList>
            <person name="Sun Q."/>
            <person name="Zhou Y."/>
        </authorList>
    </citation>
    <scope>NUCLEOTIDE SEQUENCE</scope>
    <source>
        <strain evidence="3">CGMCC 1.15447</strain>
    </source>
</reference>
<dbReference type="InterPro" id="IPR017801">
    <property type="entry name" value="DUF3738"/>
</dbReference>
<dbReference type="PANTHER" id="PTHR34978:SF3">
    <property type="entry name" value="SLR0241 PROTEIN"/>
    <property type="match status" value="1"/>
</dbReference>
<keyword evidence="4" id="KW-1185">Reference proteome</keyword>
<feature type="domain" description="Peptidase M56" evidence="2">
    <location>
        <begin position="21"/>
        <end position="289"/>
    </location>
</feature>
<dbReference type="Pfam" id="PF12543">
    <property type="entry name" value="DUF3738"/>
    <property type="match status" value="1"/>
</dbReference>
<feature type="transmembrane region" description="Helical" evidence="1">
    <location>
        <begin position="45"/>
        <end position="65"/>
    </location>
</feature>
<dbReference type="CDD" id="cd07341">
    <property type="entry name" value="M56_BlaR1_MecR1_like"/>
    <property type="match status" value="1"/>
</dbReference>
<gene>
    <name evidence="3" type="ORF">GCM10011507_21060</name>
</gene>
<feature type="transmembrane region" description="Helical" evidence="1">
    <location>
        <begin position="306"/>
        <end position="327"/>
    </location>
</feature>
<dbReference type="NCBIfam" id="TIGR03435">
    <property type="entry name" value="Soli_TIGR03435"/>
    <property type="match status" value="1"/>
</dbReference>
<evidence type="ECO:0000313" key="4">
    <source>
        <dbReference type="Proteomes" id="UP000648801"/>
    </source>
</evidence>
<keyword evidence="1" id="KW-0472">Membrane</keyword>
<organism evidence="3 4">
    <name type="scientific">Edaphobacter acidisoli</name>
    <dbReference type="NCBI Taxonomy" id="2040573"/>
    <lineage>
        <taxon>Bacteria</taxon>
        <taxon>Pseudomonadati</taxon>
        <taxon>Acidobacteriota</taxon>
        <taxon>Terriglobia</taxon>
        <taxon>Terriglobales</taxon>
        <taxon>Acidobacteriaceae</taxon>
        <taxon>Edaphobacter</taxon>
    </lineage>
</organism>
<keyword evidence="1" id="KW-0812">Transmembrane</keyword>
<dbReference type="InterPro" id="IPR052173">
    <property type="entry name" value="Beta-lactam_resp_regulator"/>
</dbReference>
<name>A0A916RTY4_9BACT</name>
<dbReference type="InterPro" id="IPR008756">
    <property type="entry name" value="Peptidase_M56"/>
</dbReference>
<dbReference type="AlphaFoldDB" id="A0A916RTY4"/>
<evidence type="ECO:0000259" key="2">
    <source>
        <dbReference type="Pfam" id="PF05569"/>
    </source>
</evidence>
<feature type="transmembrane region" description="Helical" evidence="1">
    <location>
        <begin position="112"/>
        <end position="132"/>
    </location>
</feature>
<protein>
    <recommendedName>
        <fullName evidence="2">Peptidase M56 domain-containing protein</fullName>
    </recommendedName>
</protein>
<sequence>MVFAGFWREVWTVALVNHLWQSTLVALLAWLLTLALKNNHARARYWIWMVASVKFLVPFSAFVAIGESLRPVAAAPMQSTAFTVVAEKVAQPVQSLTIDFSDASVAAASHPAHSVAAILFVIWACGCLFVLLRWARSWWAVRLAVRASSPMALMADVPVRMSSELLEPGIFGIFRPVILLPKSIIDRLTTPQIESILAHEMCHLRRRDNLTIAIHMLVEAAFWFHPAVWWIEARLLEERERACDEAVLQAGNEAEVYAESILSVCKFYAEAPMACMSGVTGSDLKRRIVRIMTSPMARKLDLRRKLLLGVVALAAISAPVIFGSLHITQVNAQAAAPAVADQGLAGTWQGTLHPGHDLRIVIKVTKDASGYKATTYSIDQGGAPIPATAVTLDGSNVKISIVAINGSYEGKLSPDGNTITGTFTQGSPLPLVLTRATPETAWTIPAPPPKIPRMDANASPSFDVATIKPSRADEPGPAFLVRGRRFETRATTLTQLLIFAYGVNQKQLIGLPTWADNKFDIQGQPDAPGAPSSDQWKGMMQKLLAERFGLTFHREKRVMPVYVLSVASGGPKMTKNDTDPNGLGGMFFRQLGRLTVTNSSMDAFTSMILQGAVLDRPVLNQTGLNGKFNFTLNWTPDDSQFSGMGARVPPPTDGENALPNLYTALQEQVGLKLEATKAPAEVLVIDHITEPSAN</sequence>
<keyword evidence="1" id="KW-1133">Transmembrane helix</keyword>